<dbReference type="Gene3D" id="3.40.50.720">
    <property type="entry name" value="NAD(P)-binding Rossmann-like Domain"/>
    <property type="match status" value="1"/>
</dbReference>
<dbReference type="PANTHER" id="PTHR24320">
    <property type="entry name" value="RETINOL DEHYDROGENASE"/>
    <property type="match status" value="1"/>
</dbReference>
<evidence type="ECO:0000256" key="3">
    <source>
        <dbReference type="ARBA" id="ARBA00023002"/>
    </source>
</evidence>
<dbReference type="InterPro" id="IPR002347">
    <property type="entry name" value="SDR_fam"/>
</dbReference>
<dbReference type="GO" id="GO:0016491">
    <property type="term" value="F:oxidoreductase activity"/>
    <property type="evidence" value="ECO:0007669"/>
    <property type="project" value="UniProtKB-KW"/>
</dbReference>
<proteinExistence type="inferred from homology"/>
<sequence length="312" mass="33964">MGVLLSIIDQNFLIPKATWTPEDLPDLTSHVMIVTGGNSGLGRETAKAIPLSQVLLLHNAKVYLACRSTEKGEAAIAALETETGKRAVLLPLDLASLDSIKEAAAEFQRQESCLHVLFNNAGVMAAPVTELTREGYDLQFGVNVLGHFYLAQLLLPRLKEAVKTSPDHVARIINTSSQAHVFGSMNFEALTNTAVRSELSPDALYAQSKFGNIVFSSECSHRYASDGVISIALHPGMLTTNIGRHLHPLKRCFAHALCHCPPQGALTQLWAGTAPEAASMNGKVCHPHPSTLDREIGAQLWQWLENQVQDRY</sequence>
<comment type="caution">
    <text evidence="4">The sequence shown here is derived from an EMBL/GenBank/DDBJ whole genome shotgun (WGS) entry which is preliminary data.</text>
</comment>
<keyword evidence="2" id="KW-0521">NADP</keyword>
<dbReference type="Pfam" id="PF00106">
    <property type="entry name" value="adh_short"/>
    <property type="match status" value="1"/>
</dbReference>
<dbReference type="EMBL" id="JARKIB010000058">
    <property type="protein sequence ID" value="KAJ7752611.1"/>
    <property type="molecule type" value="Genomic_DNA"/>
</dbReference>
<keyword evidence="3" id="KW-0560">Oxidoreductase</keyword>
<dbReference type="PANTHER" id="PTHR24320:SF236">
    <property type="entry name" value="SHORT-CHAIN DEHYDROGENASE-RELATED"/>
    <property type="match status" value="1"/>
</dbReference>
<dbReference type="SUPFAM" id="SSF51735">
    <property type="entry name" value="NAD(P)-binding Rossmann-fold domains"/>
    <property type="match status" value="1"/>
</dbReference>
<reference evidence="4" key="1">
    <citation type="submission" date="2023-03" db="EMBL/GenBank/DDBJ databases">
        <title>Massive genome expansion in bonnet fungi (Mycena s.s.) driven by repeated elements and novel gene families across ecological guilds.</title>
        <authorList>
            <consortium name="Lawrence Berkeley National Laboratory"/>
            <person name="Harder C.B."/>
            <person name="Miyauchi S."/>
            <person name="Viragh M."/>
            <person name="Kuo A."/>
            <person name="Thoen E."/>
            <person name="Andreopoulos B."/>
            <person name="Lu D."/>
            <person name="Skrede I."/>
            <person name="Drula E."/>
            <person name="Henrissat B."/>
            <person name="Morin E."/>
            <person name="Kohler A."/>
            <person name="Barry K."/>
            <person name="LaButti K."/>
            <person name="Morin E."/>
            <person name="Salamov A."/>
            <person name="Lipzen A."/>
            <person name="Mereny Z."/>
            <person name="Hegedus B."/>
            <person name="Baldrian P."/>
            <person name="Stursova M."/>
            <person name="Weitz H."/>
            <person name="Taylor A."/>
            <person name="Grigoriev I.V."/>
            <person name="Nagy L.G."/>
            <person name="Martin F."/>
            <person name="Kauserud H."/>
        </authorList>
    </citation>
    <scope>NUCLEOTIDE SEQUENCE</scope>
    <source>
        <strain evidence="4">CBHHK182m</strain>
    </source>
</reference>
<evidence type="ECO:0000256" key="1">
    <source>
        <dbReference type="ARBA" id="ARBA00006484"/>
    </source>
</evidence>
<dbReference type="InterPro" id="IPR036291">
    <property type="entry name" value="NAD(P)-bd_dom_sf"/>
</dbReference>
<organism evidence="4 5">
    <name type="scientific">Mycena metata</name>
    <dbReference type="NCBI Taxonomy" id="1033252"/>
    <lineage>
        <taxon>Eukaryota</taxon>
        <taxon>Fungi</taxon>
        <taxon>Dikarya</taxon>
        <taxon>Basidiomycota</taxon>
        <taxon>Agaricomycotina</taxon>
        <taxon>Agaricomycetes</taxon>
        <taxon>Agaricomycetidae</taxon>
        <taxon>Agaricales</taxon>
        <taxon>Marasmiineae</taxon>
        <taxon>Mycenaceae</taxon>
        <taxon>Mycena</taxon>
    </lineage>
</organism>
<dbReference type="PRINTS" id="PR00081">
    <property type="entry name" value="GDHRDH"/>
</dbReference>
<accession>A0AAD7IXI9</accession>
<comment type="similarity">
    <text evidence="1">Belongs to the short-chain dehydrogenases/reductases (SDR) family.</text>
</comment>
<name>A0AAD7IXI9_9AGAR</name>
<dbReference type="AlphaFoldDB" id="A0AAD7IXI9"/>
<protein>
    <submittedName>
        <fullName evidence="4">NAD(P)-binding protein</fullName>
    </submittedName>
</protein>
<evidence type="ECO:0000256" key="2">
    <source>
        <dbReference type="ARBA" id="ARBA00022857"/>
    </source>
</evidence>
<evidence type="ECO:0000313" key="5">
    <source>
        <dbReference type="Proteomes" id="UP001215598"/>
    </source>
</evidence>
<gene>
    <name evidence="4" type="ORF">B0H16DRAFT_1663060</name>
</gene>
<evidence type="ECO:0000313" key="4">
    <source>
        <dbReference type="EMBL" id="KAJ7752611.1"/>
    </source>
</evidence>
<dbReference type="Proteomes" id="UP001215598">
    <property type="component" value="Unassembled WGS sequence"/>
</dbReference>
<keyword evidence="5" id="KW-1185">Reference proteome</keyword>